<evidence type="ECO:0000256" key="7">
    <source>
        <dbReference type="ARBA" id="ARBA00023294"/>
    </source>
</evidence>
<evidence type="ECO:0000313" key="10">
    <source>
        <dbReference type="EMBL" id="GMH00296.1"/>
    </source>
</evidence>
<dbReference type="GO" id="GO:0005634">
    <property type="term" value="C:nucleus"/>
    <property type="evidence" value="ECO:0007669"/>
    <property type="project" value="UniProtKB-SubCell"/>
</dbReference>
<reference evidence="10" key="1">
    <citation type="submission" date="2023-05" db="EMBL/GenBank/DDBJ databases">
        <title>Nepenthes gracilis genome sequencing.</title>
        <authorList>
            <person name="Fukushima K."/>
        </authorList>
    </citation>
    <scope>NUCLEOTIDE SEQUENCE</scope>
    <source>
        <strain evidence="10">SING2019-196</strain>
    </source>
</reference>
<dbReference type="InterPro" id="IPR044835">
    <property type="entry name" value="ARF_plant"/>
</dbReference>
<name>A0AAD3P5Q7_NEPGR</name>
<dbReference type="Proteomes" id="UP001279734">
    <property type="component" value="Unassembled WGS sequence"/>
</dbReference>
<dbReference type="PANTHER" id="PTHR31384">
    <property type="entry name" value="AUXIN RESPONSE FACTOR 4-RELATED"/>
    <property type="match status" value="1"/>
</dbReference>
<dbReference type="CDD" id="cd10017">
    <property type="entry name" value="B3_DNA"/>
    <property type="match status" value="1"/>
</dbReference>
<dbReference type="Pfam" id="PF06507">
    <property type="entry name" value="ARF_AD"/>
    <property type="match status" value="1"/>
</dbReference>
<keyword evidence="11" id="KW-1185">Reference proteome</keyword>
<dbReference type="EMBL" id="BSYO01000002">
    <property type="protein sequence ID" value="GMH00296.1"/>
    <property type="molecule type" value="Genomic_DNA"/>
</dbReference>
<evidence type="ECO:0000256" key="6">
    <source>
        <dbReference type="ARBA" id="ARBA00023242"/>
    </source>
</evidence>
<keyword evidence="4 8" id="KW-0238">DNA-binding</keyword>
<evidence type="ECO:0000313" key="11">
    <source>
        <dbReference type="Proteomes" id="UP001279734"/>
    </source>
</evidence>
<comment type="subunit">
    <text evidence="8">Homodimers and heterodimers.</text>
</comment>
<dbReference type="InterPro" id="IPR010525">
    <property type="entry name" value="ARF_dom"/>
</dbReference>
<keyword evidence="7 8" id="KW-0927">Auxin signaling pathway</keyword>
<evidence type="ECO:0000256" key="4">
    <source>
        <dbReference type="ARBA" id="ARBA00023125"/>
    </source>
</evidence>
<evidence type="ECO:0000259" key="9">
    <source>
        <dbReference type="PROSITE" id="PS50863"/>
    </source>
</evidence>
<accession>A0AAD3P5Q7</accession>
<dbReference type="SMART" id="SM01019">
    <property type="entry name" value="B3"/>
    <property type="match status" value="1"/>
</dbReference>
<feature type="domain" description="TF-B3" evidence="9">
    <location>
        <begin position="128"/>
        <end position="231"/>
    </location>
</feature>
<comment type="function">
    <text evidence="8">Auxin response factors (ARFs) are transcriptional factors that bind specifically to the DNA sequence 5'-TGTCTC-3' found in the auxin-responsive promoter elements (AuxREs).</text>
</comment>
<proteinExistence type="inferred from homology"/>
<evidence type="ECO:0000256" key="1">
    <source>
        <dbReference type="ARBA" id="ARBA00004123"/>
    </source>
</evidence>
<sequence length="565" mass="61939">MASDHRHRDLLRLVDPSIWRACAGTSVQIPAIHSRVYYFPQGHMEQSANPLSLSPFYPLLTAKPSTLCRIIEVLFLANHDTDEVFAKIRLEPINASSNNGLICEPSAATANQQGVEGEGDLENGVISFAKILTPSDANNGGGFSVPRFCADSIFPPLDYAADPPVQTIKIRDVHGESWDFRHIYRGTPKRHLLTTGWSKFVNSKKLIAGESVVFIKNKMSNELFVGVRRAVKSNGALGIARWAPHYASLGPGRAKMEESGGGGIRGEEREGIFSRDGSGRVSLESVVEAADLAAHGSPFEVVYYPRAGSPDFLVAAEKVEQALSVYWSTGMRVRMAMETEDSSRMTWFQGTVSSVVIPDSGLWWGSPWRMLQVAWDEPDILLNVKKVSPWEVEYIARAPPLHIPFPPTKKFRAAPHISGLTIDGETEFPLQTVEFSNSTIGHFSQSFLRYHSFPAGMQGARHDPFYVSSLPNVISNNTLPEFADDYFGSCKALKMDAVSTELNLGSSLSYSPSPDSPSSVQLFDADIAGRRACSASMKAGATSFQLFGKIILMDQPLRYAEDVGT</sequence>
<keyword evidence="3 8" id="KW-0805">Transcription regulation</keyword>
<dbReference type="FunFam" id="2.40.330.10:FF:000001">
    <property type="entry name" value="Auxin response factor"/>
    <property type="match status" value="1"/>
</dbReference>
<dbReference type="SUPFAM" id="SSF101936">
    <property type="entry name" value="DNA-binding pseudobarrel domain"/>
    <property type="match status" value="1"/>
</dbReference>
<comment type="subcellular location">
    <subcellularLocation>
        <location evidence="1 8">Nucleus</location>
    </subcellularLocation>
</comment>
<dbReference type="GO" id="GO:0006355">
    <property type="term" value="P:regulation of DNA-templated transcription"/>
    <property type="evidence" value="ECO:0007669"/>
    <property type="project" value="InterPro"/>
</dbReference>
<keyword evidence="6 8" id="KW-0539">Nucleus</keyword>
<dbReference type="GO" id="GO:0003677">
    <property type="term" value="F:DNA binding"/>
    <property type="evidence" value="ECO:0007669"/>
    <property type="project" value="UniProtKB-KW"/>
</dbReference>
<dbReference type="GO" id="GO:0009734">
    <property type="term" value="P:auxin-activated signaling pathway"/>
    <property type="evidence" value="ECO:0007669"/>
    <property type="project" value="UniProtKB-KW"/>
</dbReference>
<keyword evidence="5 8" id="KW-0804">Transcription</keyword>
<dbReference type="Gene3D" id="2.40.330.10">
    <property type="entry name" value="DNA-binding pseudobarrel domain"/>
    <property type="match status" value="1"/>
</dbReference>
<protein>
    <recommendedName>
        <fullName evidence="8">Auxin response factor</fullName>
    </recommendedName>
</protein>
<comment type="similarity">
    <text evidence="2 8">Belongs to the ARF family.</text>
</comment>
<evidence type="ECO:0000256" key="2">
    <source>
        <dbReference type="ARBA" id="ARBA00007853"/>
    </source>
</evidence>
<evidence type="ECO:0000256" key="3">
    <source>
        <dbReference type="ARBA" id="ARBA00023015"/>
    </source>
</evidence>
<dbReference type="PANTHER" id="PTHR31384:SF94">
    <property type="entry name" value="AUXIN RESPONSE FACTOR 17"/>
    <property type="match status" value="1"/>
</dbReference>
<evidence type="ECO:0000256" key="8">
    <source>
        <dbReference type="RuleBase" id="RU004561"/>
    </source>
</evidence>
<organism evidence="10 11">
    <name type="scientific">Nepenthes gracilis</name>
    <name type="common">Slender pitcher plant</name>
    <dbReference type="NCBI Taxonomy" id="150966"/>
    <lineage>
        <taxon>Eukaryota</taxon>
        <taxon>Viridiplantae</taxon>
        <taxon>Streptophyta</taxon>
        <taxon>Embryophyta</taxon>
        <taxon>Tracheophyta</taxon>
        <taxon>Spermatophyta</taxon>
        <taxon>Magnoliopsida</taxon>
        <taxon>eudicotyledons</taxon>
        <taxon>Gunneridae</taxon>
        <taxon>Pentapetalae</taxon>
        <taxon>Caryophyllales</taxon>
        <taxon>Nepenthaceae</taxon>
        <taxon>Nepenthes</taxon>
    </lineage>
</organism>
<dbReference type="Gene3D" id="2.30.30.1040">
    <property type="match status" value="1"/>
</dbReference>
<gene>
    <name evidence="10" type="ORF">Nepgr_002135</name>
</gene>
<dbReference type="InterPro" id="IPR015300">
    <property type="entry name" value="DNA-bd_pseudobarrel_sf"/>
</dbReference>
<dbReference type="PROSITE" id="PS50863">
    <property type="entry name" value="B3"/>
    <property type="match status" value="1"/>
</dbReference>
<dbReference type="Pfam" id="PF02362">
    <property type="entry name" value="B3"/>
    <property type="match status" value="1"/>
</dbReference>
<dbReference type="AlphaFoldDB" id="A0AAD3P5Q7"/>
<dbReference type="InterPro" id="IPR003340">
    <property type="entry name" value="B3_DNA-bd"/>
</dbReference>
<comment type="caution">
    <text evidence="10">The sequence shown here is derived from an EMBL/GenBank/DDBJ whole genome shotgun (WGS) entry which is preliminary data.</text>
</comment>
<evidence type="ECO:0000256" key="5">
    <source>
        <dbReference type="ARBA" id="ARBA00023163"/>
    </source>
</evidence>